<evidence type="ECO:0000313" key="10">
    <source>
        <dbReference type="EMBL" id="TKW23571.1"/>
    </source>
</evidence>
<dbReference type="PROSITE" id="PS50090">
    <property type="entry name" value="MYB_LIKE"/>
    <property type="match status" value="1"/>
</dbReference>
<sequence>MASMAQVEERDGLDSSGLSIDKRLPLDAVKSPLKDDAVQPKEGMDGYPVKVRKPYTITKQREKWTEEEHEKFLEALKLYGRSWRQIQEHIGTKTAVQIRSHAQKFFSKVVREPGASNAIEIPPPRPKRKPLHPYPRKCADSSTLANPAVGQPKLAPISSSSGYNVENGSPVSVLSAMQSDTFGSSVSNPSTGCTSPASSDDGNNAPVLVSEEENLLTQQVEDDQSRQEMKLDNSDGDLSEEDSSGGVQETSLKLFGKTVIIPDPKKVCSSDGGCGDGEKSSQPSKQEVLQASSIGGVAAYPTHNGWLLPYHSFQFHMGDSGNARISPLHVWWPYYGFPAGHPRGFGMGLPTEGTCESDTGKSLSAESSSDCLGNVQTTAPTNCKVVKEPLGAIQVPESALSFELKPSTNSAFARVKPGSSRDHSLRGFMPYKRCKVE</sequence>
<dbReference type="Gramene" id="TKW23571">
    <property type="protein sequence ID" value="TKW23571"/>
    <property type="gene ID" value="SEVIR_4G300400v2"/>
</dbReference>
<feature type="domain" description="HTH myb-type" evidence="9">
    <location>
        <begin position="56"/>
        <end position="110"/>
    </location>
</feature>
<evidence type="ECO:0000256" key="2">
    <source>
        <dbReference type="ARBA" id="ARBA00023015"/>
    </source>
</evidence>
<dbReference type="InterPro" id="IPR009057">
    <property type="entry name" value="Homeodomain-like_sf"/>
</dbReference>
<dbReference type="PROSITE" id="PS51293">
    <property type="entry name" value="SANT"/>
    <property type="match status" value="1"/>
</dbReference>
<dbReference type="InterPro" id="IPR017884">
    <property type="entry name" value="SANT_dom"/>
</dbReference>
<feature type="region of interest" description="Disordered" evidence="6">
    <location>
        <begin position="217"/>
        <end position="249"/>
    </location>
</feature>
<evidence type="ECO:0000256" key="6">
    <source>
        <dbReference type="SAM" id="MobiDB-lite"/>
    </source>
</evidence>
<evidence type="ECO:0000256" key="3">
    <source>
        <dbReference type="ARBA" id="ARBA00023125"/>
    </source>
</evidence>
<feature type="region of interest" description="Disordered" evidence="6">
    <location>
        <begin position="266"/>
        <end position="287"/>
    </location>
</feature>
<dbReference type="InterPro" id="IPR001005">
    <property type="entry name" value="SANT/Myb"/>
</dbReference>
<evidence type="ECO:0000256" key="5">
    <source>
        <dbReference type="ARBA" id="ARBA00023242"/>
    </source>
</evidence>
<keyword evidence="3" id="KW-0238">DNA-binding</keyword>
<dbReference type="PANTHER" id="PTHR12802:SF175">
    <property type="entry name" value="PROTEIN REVEILLE 2"/>
    <property type="match status" value="1"/>
</dbReference>
<dbReference type="SUPFAM" id="SSF46689">
    <property type="entry name" value="Homeodomain-like"/>
    <property type="match status" value="1"/>
</dbReference>
<keyword evidence="2" id="KW-0805">Transcription regulation</keyword>
<reference evidence="10" key="1">
    <citation type="submission" date="2019-03" db="EMBL/GenBank/DDBJ databases">
        <title>WGS assembly of Setaria viridis.</title>
        <authorList>
            <person name="Huang P."/>
            <person name="Jenkins J."/>
            <person name="Grimwood J."/>
            <person name="Barry K."/>
            <person name="Healey A."/>
            <person name="Mamidi S."/>
            <person name="Sreedasyam A."/>
            <person name="Shu S."/>
            <person name="Feldman M."/>
            <person name="Wu J."/>
            <person name="Yu Y."/>
            <person name="Chen C."/>
            <person name="Johnson J."/>
            <person name="Rokhsar D."/>
            <person name="Baxter I."/>
            <person name="Schmutz J."/>
            <person name="Brutnell T."/>
            <person name="Kellogg E."/>
        </authorList>
    </citation>
    <scope>NUCLEOTIDE SEQUENCE [LARGE SCALE GENOMIC DNA]</scope>
</reference>
<keyword evidence="4" id="KW-0804">Transcription</keyword>
<feature type="compositionally biased region" description="Polar residues" evidence="6">
    <location>
        <begin position="157"/>
        <end position="202"/>
    </location>
</feature>
<feature type="domain" description="Myb-like" evidence="7">
    <location>
        <begin position="56"/>
        <end position="106"/>
    </location>
</feature>
<dbReference type="GO" id="GO:0003677">
    <property type="term" value="F:DNA binding"/>
    <property type="evidence" value="ECO:0007669"/>
    <property type="project" value="UniProtKB-KW"/>
</dbReference>
<dbReference type="NCBIfam" id="TIGR01557">
    <property type="entry name" value="myb_SHAQKYF"/>
    <property type="match status" value="1"/>
</dbReference>
<evidence type="ECO:0000256" key="1">
    <source>
        <dbReference type="ARBA" id="ARBA00004123"/>
    </source>
</evidence>
<dbReference type="SMART" id="SM00717">
    <property type="entry name" value="SANT"/>
    <property type="match status" value="1"/>
</dbReference>
<dbReference type="PANTHER" id="PTHR12802">
    <property type="entry name" value="SWI/SNF COMPLEX-RELATED"/>
    <property type="match status" value="1"/>
</dbReference>
<feature type="compositionally biased region" description="Basic and acidic residues" evidence="6">
    <location>
        <begin position="223"/>
        <end position="233"/>
    </location>
</feature>
<evidence type="ECO:0000259" key="8">
    <source>
        <dbReference type="PROSITE" id="PS51293"/>
    </source>
</evidence>
<dbReference type="OMA" id="MPYKRCK"/>
<feature type="region of interest" description="Disordered" evidence="6">
    <location>
        <begin position="116"/>
        <end position="205"/>
    </location>
</feature>
<evidence type="ECO:0000259" key="9">
    <source>
        <dbReference type="PROSITE" id="PS51294"/>
    </source>
</evidence>
<proteinExistence type="predicted"/>
<dbReference type="InterPro" id="IPR006447">
    <property type="entry name" value="Myb_dom_plants"/>
</dbReference>
<dbReference type="AlphaFoldDB" id="A0A4U6V377"/>
<gene>
    <name evidence="10" type="ORF">SEVIR_4G300400v2</name>
</gene>
<accession>A0A4U6V377</accession>
<dbReference type="FunFam" id="1.10.10.60:FF:000023">
    <property type="entry name" value="protein REVEILLE 6 isoform X1"/>
    <property type="match status" value="1"/>
</dbReference>
<dbReference type="Pfam" id="PF00249">
    <property type="entry name" value="Myb_DNA-binding"/>
    <property type="match status" value="1"/>
</dbReference>
<name>A0A4U6V377_SETVI</name>
<dbReference type="CDD" id="cd00167">
    <property type="entry name" value="SANT"/>
    <property type="match status" value="1"/>
</dbReference>
<feature type="compositionally biased region" description="Acidic residues" evidence="6">
    <location>
        <begin position="234"/>
        <end position="243"/>
    </location>
</feature>
<dbReference type="PROSITE" id="PS51294">
    <property type="entry name" value="HTH_MYB"/>
    <property type="match status" value="1"/>
</dbReference>
<evidence type="ECO:0000259" key="7">
    <source>
        <dbReference type="PROSITE" id="PS50090"/>
    </source>
</evidence>
<feature type="compositionally biased region" description="Basic residues" evidence="6">
    <location>
        <begin position="125"/>
        <end position="135"/>
    </location>
</feature>
<comment type="subcellular location">
    <subcellularLocation>
        <location evidence="1">Nucleus</location>
    </subcellularLocation>
</comment>
<protein>
    <submittedName>
        <fullName evidence="10">Uncharacterized protein</fullName>
    </submittedName>
</protein>
<keyword evidence="5" id="KW-0539">Nucleus</keyword>
<evidence type="ECO:0000256" key="4">
    <source>
        <dbReference type="ARBA" id="ARBA00023163"/>
    </source>
</evidence>
<evidence type="ECO:0000313" key="11">
    <source>
        <dbReference type="Proteomes" id="UP000298652"/>
    </source>
</evidence>
<dbReference type="Gene3D" id="1.10.10.60">
    <property type="entry name" value="Homeodomain-like"/>
    <property type="match status" value="1"/>
</dbReference>
<dbReference type="GO" id="GO:0010468">
    <property type="term" value="P:regulation of gene expression"/>
    <property type="evidence" value="ECO:0007669"/>
    <property type="project" value="UniProtKB-ARBA"/>
</dbReference>
<feature type="domain" description="SANT" evidence="8">
    <location>
        <begin position="59"/>
        <end position="110"/>
    </location>
</feature>
<dbReference type="GO" id="GO:0005634">
    <property type="term" value="C:nucleus"/>
    <property type="evidence" value="ECO:0007669"/>
    <property type="project" value="UniProtKB-SubCell"/>
</dbReference>
<organism evidence="10 11">
    <name type="scientific">Setaria viridis</name>
    <name type="common">Green bristlegrass</name>
    <name type="synonym">Setaria italica subsp. viridis</name>
    <dbReference type="NCBI Taxonomy" id="4556"/>
    <lineage>
        <taxon>Eukaryota</taxon>
        <taxon>Viridiplantae</taxon>
        <taxon>Streptophyta</taxon>
        <taxon>Embryophyta</taxon>
        <taxon>Tracheophyta</taxon>
        <taxon>Spermatophyta</taxon>
        <taxon>Magnoliopsida</taxon>
        <taxon>Liliopsida</taxon>
        <taxon>Poales</taxon>
        <taxon>Poaceae</taxon>
        <taxon>PACMAD clade</taxon>
        <taxon>Panicoideae</taxon>
        <taxon>Panicodae</taxon>
        <taxon>Paniceae</taxon>
        <taxon>Cenchrinae</taxon>
        <taxon>Setaria</taxon>
    </lineage>
</organism>
<dbReference type="InterPro" id="IPR017930">
    <property type="entry name" value="Myb_dom"/>
</dbReference>
<dbReference type="Proteomes" id="UP000298652">
    <property type="component" value="Chromosome 4"/>
</dbReference>
<keyword evidence="11" id="KW-1185">Reference proteome</keyword>
<dbReference type="EMBL" id="CM016555">
    <property type="protein sequence ID" value="TKW23571.1"/>
    <property type="molecule type" value="Genomic_DNA"/>
</dbReference>